<reference evidence="2 3" key="1">
    <citation type="submission" date="2018-11" db="EMBL/GenBank/DDBJ databases">
        <authorList>
            <person name="Criscuolo A."/>
        </authorList>
    </citation>
    <scope>NUCLEOTIDE SEQUENCE [LARGE SCALE GENOMIC DNA]</scope>
    <source>
        <strain evidence="2">ACIP111625</strain>
    </source>
</reference>
<protein>
    <submittedName>
        <fullName evidence="2">CHAT domain protein</fullName>
    </submittedName>
</protein>
<dbReference type="EMBL" id="UXAW01000063">
    <property type="protein sequence ID" value="VDC27967.1"/>
    <property type="molecule type" value="Genomic_DNA"/>
</dbReference>
<dbReference type="Proteomes" id="UP000277498">
    <property type="component" value="Unassembled WGS sequence"/>
</dbReference>
<dbReference type="RefSeq" id="WP_160144585.1">
    <property type="nucleotide sequence ID" value="NZ_UXAW01000063.1"/>
</dbReference>
<dbReference type="InterPro" id="IPR024983">
    <property type="entry name" value="CHAT_dom"/>
</dbReference>
<gene>
    <name evidence="2" type="ORF">XINFAN_01952</name>
</gene>
<dbReference type="Pfam" id="PF12770">
    <property type="entry name" value="CHAT"/>
    <property type="match status" value="1"/>
</dbReference>
<accession>A0A3P5X9P0</accession>
<sequence length="257" mass="27231">MLGQTLFGPVASLLRGMRQLNLFTARPIAALPFGAPILEGVPLAMRHSLVVRTGTVLPEYSDRPSPGSGALRVLYSGGQGEKPLSGPQVEAQAVLSLYGGPSGGQIIELRRDMIGPALTPAPAILHIAAHSQVREDDLAVFCATRAEDDPIGMDALFPPSADLRGTTLVFLSGCDSAGHSGGTSLAAWLHERDVRHVIAAHWLVDDAAATEIAIRTHRALASGSEPPGALAFATRQVYDIVKYSSLRFWVAFQCYTA</sequence>
<dbReference type="OrthoDB" id="580982at2"/>
<evidence type="ECO:0000259" key="1">
    <source>
        <dbReference type="Pfam" id="PF12770"/>
    </source>
</evidence>
<organism evidence="2 3">
    <name type="scientific">Pseudogemmobacter humi</name>
    <dbReference type="NCBI Taxonomy" id="2483812"/>
    <lineage>
        <taxon>Bacteria</taxon>
        <taxon>Pseudomonadati</taxon>
        <taxon>Pseudomonadota</taxon>
        <taxon>Alphaproteobacteria</taxon>
        <taxon>Rhodobacterales</taxon>
        <taxon>Paracoccaceae</taxon>
        <taxon>Pseudogemmobacter</taxon>
    </lineage>
</organism>
<name>A0A3P5X9P0_9RHOB</name>
<feature type="domain" description="CHAT" evidence="1">
    <location>
        <begin position="2"/>
        <end position="255"/>
    </location>
</feature>
<evidence type="ECO:0000313" key="3">
    <source>
        <dbReference type="Proteomes" id="UP000277498"/>
    </source>
</evidence>
<proteinExistence type="predicted"/>
<dbReference type="AlphaFoldDB" id="A0A3P5X9P0"/>
<keyword evidence="3" id="KW-1185">Reference proteome</keyword>
<evidence type="ECO:0000313" key="2">
    <source>
        <dbReference type="EMBL" id="VDC27967.1"/>
    </source>
</evidence>